<accession>A0ABV7X5P4</accession>
<sequence>MLSPGALRAASGAALLLALGGCGDTERGKEMVARDFRDPASLQWRDVRMVEHGGSDYLCGEVNGKNGFGAYAGFRPFVVDIGWGKAALEPRPQPGDDAAMTEAEAGFYRLLSSPCRQEEE</sequence>
<name>A0ABV7X5P4_9SPHN</name>
<gene>
    <name evidence="1" type="ORF">ACFOMD_01680</name>
</gene>
<protein>
    <recommendedName>
        <fullName evidence="3">Lipoprotein</fullName>
    </recommendedName>
</protein>
<keyword evidence="2" id="KW-1185">Reference proteome</keyword>
<dbReference type="Proteomes" id="UP001595615">
    <property type="component" value="Unassembled WGS sequence"/>
</dbReference>
<organism evidence="1 2">
    <name type="scientific">Sphingoaurantiacus capsulatus</name>
    <dbReference type="NCBI Taxonomy" id="1771310"/>
    <lineage>
        <taxon>Bacteria</taxon>
        <taxon>Pseudomonadati</taxon>
        <taxon>Pseudomonadota</taxon>
        <taxon>Alphaproteobacteria</taxon>
        <taxon>Sphingomonadales</taxon>
        <taxon>Sphingosinicellaceae</taxon>
        <taxon>Sphingoaurantiacus</taxon>
    </lineage>
</organism>
<evidence type="ECO:0000313" key="1">
    <source>
        <dbReference type="EMBL" id="MFC3711261.1"/>
    </source>
</evidence>
<dbReference type="EMBL" id="JBHRXV010000001">
    <property type="protein sequence ID" value="MFC3711261.1"/>
    <property type="molecule type" value="Genomic_DNA"/>
</dbReference>
<evidence type="ECO:0000313" key="2">
    <source>
        <dbReference type="Proteomes" id="UP001595615"/>
    </source>
</evidence>
<dbReference type="RefSeq" id="WP_380855829.1">
    <property type="nucleotide sequence ID" value="NZ_JBHRXV010000001.1"/>
</dbReference>
<comment type="caution">
    <text evidence="1">The sequence shown here is derived from an EMBL/GenBank/DDBJ whole genome shotgun (WGS) entry which is preliminary data.</text>
</comment>
<reference evidence="2" key="1">
    <citation type="journal article" date="2019" name="Int. J. Syst. Evol. Microbiol.">
        <title>The Global Catalogue of Microorganisms (GCM) 10K type strain sequencing project: providing services to taxonomists for standard genome sequencing and annotation.</title>
        <authorList>
            <consortium name="The Broad Institute Genomics Platform"/>
            <consortium name="The Broad Institute Genome Sequencing Center for Infectious Disease"/>
            <person name="Wu L."/>
            <person name="Ma J."/>
        </authorList>
    </citation>
    <scope>NUCLEOTIDE SEQUENCE [LARGE SCALE GENOMIC DNA]</scope>
    <source>
        <strain evidence="2">KCTC 42644</strain>
    </source>
</reference>
<evidence type="ECO:0008006" key="3">
    <source>
        <dbReference type="Google" id="ProtNLM"/>
    </source>
</evidence>
<proteinExistence type="predicted"/>